<dbReference type="EC" id="4.2.1.151" evidence="4"/>
<comment type="similarity">
    <text evidence="4">Belongs to the MqnA/MqnD family. MqnA subfamily.</text>
</comment>
<dbReference type="InterPro" id="IPR003773">
    <property type="entry name" value="Menaquinone_biosynth"/>
</dbReference>
<dbReference type="EMBL" id="CP015578">
    <property type="protein sequence ID" value="ARQ98122.1"/>
    <property type="molecule type" value="Genomic_DNA"/>
</dbReference>
<dbReference type="InterPro" id="IPR030868">
    <property type="entry name" value="MqnA"/>
</dbReference>
<evidence type="ECO:0000313" key="6">
    <source>
        <dbReference type="Proteomes" id="UP000202031"/>
    </source>
</evidence>
<keyword evidence="2 4" id="KW-0474">Menaquinone biosynthesis</keyword>
<dbReference type="KEGG" id="clx:CLAN_1399"/>
<dbReference type="Gene3D" id="3.40.190.10">
    <property type="entry name" value="Periplasmic binding protein-like II"/>
    <property type="match status" value="2"/>
</dbReference>
<dbReference type="PANTHER" id="PTHR37690:SF1">
    <property type="entry name" value="CHORISMATE DEHYDRATASE"/>
    <property type="match status" value="1"/>
</dbReference>
<dbReference type="AlphaFoldDB" id="A0A1X9SPF2"/>
<comment type="pathway">
    <text evidence="1 4">Quinol/quinone metabolism; menaquinone biosynthesis.</text>
</comment>
<dbReference type="RefSeq" id="WP_100590919.1">
    <property type="nucleotide sequence ID" value="NZ_CP015578.1"/>
</dbReference>
<evidence type="ECO:0000313" key="5">
    <source>
        <dbReference type="EMBL" id="ARQ98122.1"/>
    </source>
</evidence>
<comment type="catalytic activity">
    <reaction evidence="4">
        <text>chorismate = 3-[(1-carboxyvinyl)-oxy]benzoate + H2O</text>
        <dbReference type="Rhea" id="RHEA:40051"/>
        <dbReference type="ChEBI" id="CHEBI:15377"/>
        <dbReference type="ChEBI" id="CHEBI:29748"/>
        <dbReference type="ChEBI" id="CHEBI:76981"/>
        <dbReference type="EC" id="4.2.1.151"/>
    </reaction>
</comment>
<dbReference type="PANTHER" id="PTHR37690">
    <property type="entry name" value="CHORISMATE DEHYDRATASE"/>
    <property type="match status" value="1"/>
</dbReference>
<dbReference type="HAMAP" id="MF_00995">
    <property type="entry name" value="MqnA"/>
    <property type="match status" value="1"/>
</dbReference>
<evidence type="ECO:0000256" key="1">
    <source>
        <dbReference type="ARBA" id="ARBA00004863"/>
    </source>
</evidence>
<dbReference type="GO" id="GO:0009234">
    <property type="term" value="P:menaquinone biosynthetic process"/>
    <property type="evidence" value="ECO:0007669"/>
    <property type="project" value="UniProtKB-UniRule"/>
</dbReference>
<reference evidence="6" key="1">
    <citation type="journal article" date="2017" name="Genome Biol. Evol.">
        <title>Comparative Genomic Analysis Identifies a Campylobacter Clade Deficient in Selenium Metabolism.</title>
        <authorList>
            <person name="Miller W.G."/>
            <person name="Yee E."/>
            <person name="Lopes B.S."/>
            <person name="Chapman M.H."/>
            <person name="Huynh S."/>
            <person name="Bono J.L."/>
            <person name="Parker C.T."/>
            <person name="Strachan N.J.C."/>
            <person name="Forbes K.J."/>
        </authorList>
    </citation>
    <scope>NUCLEOTIDE SEQUENCE [LARGE SCALE GENOMIC DNA]</scope>
    <source>
        <strain evidence="6">NCTC 13004</strain>
    </source>
</reference>
<dbReference type="Proteomes" id="UP000202031">
    <property type="component" value="Chromosome"/>
</dbReference>
<dbReference type="GO" id="GO:0016836">
    <property type="term" value="F:hydro-lyase activity"/>
    <property type="evidence" value="ECO:0007669"/>
    <property type="project" value="UniProtKB-UniRule"/>
</dbReference>
<protein>
    <recommendedName>
        <fullName evidence="4">Chorismate dehydratase</fullName>
        <ecNumber evidence="4">4.2.1.151</ecNumber>
    </recommendedName>
    <alternativeName>
        <fullName evidence="4">Menaquinone biosynthetic enzyme MqnA</fullName>
    </alternativeName>
</protein>
<accession>A0A1X9SPF2</accession>
<reference evidence="6" key="2">
    <citation type="journal article" date="2017" name="Genome Biol. Evol.">
        <title>Comparative genomic analysis identifies a Campylobacter clade deficient in selenium metabolism.</title>
        <authorList>
            <person name="Miller W.G."/>
            <person name="Yee E."/>
            <person name="Lopes B.S."/>
            <person name="Chapman M.H."/>
            <person name="Huynh S."/>
            <person name="Bono J.L."/>
            <person name="Parker C.T."/>
            <person name="Strachan N.J.C."/>
            <person name="Forbes K.J."/>
        </authorList>
    </citation>
    <scope>NUCLEOTIDE SEQUENCE [LARGE SCALE GENOMIC DNA]</scope>
    <source>
        <strain evidence="6">NCTC 13004</strain>
    </source>
</reference>
<keyword evidence="3 4" id="KW-0456">Lyase</keyword>
<dbReference type="Pfam" id="PF02621">
    <property type="entry name" value="VitK2_biosynth"/>
    <property type="match status" value="2"/>
</dbReference>
<dbReference type="SUPFAM" id="SSF53850">
    <property type="entry name" value="Periplasmic binding protein-like II"/>
    <property type="match status" value="1"/>
</dbReference>
<evidence type="ECO:0000256" key="3">
    <source>
        <dbReference type="ARBA" id="ARBA00023239"/>
    </source>
</evidence>
<gene>
    <name evidence="5" type="primary">mqnA2</name>
    <name evidence="4" type="synonym">mqnA</name>
    <name evidence="5" type="ORF">CLAN_1399</name>
</gene>
<evidence type="ECO:0000256" key="4">
    <source>
        <dbReference type="HAMAP-Rule" id="MF_00995"/>
    </source>
</evidence>
<proteinExistence type="inferred from homology"/>
<evidence type="ECO:0000256" key="2">
    <source>
        <dbReference type="ARBA" id="ARBA00022428"/>
    </source>
</evidence>
<sequence length="224" mass="25903">MLFGKIDYLNLLPFHVFLKRYPLSNQTKKSIEFKKGTPAKLCEDLSKRRIDAAIISSIESRNPKYTKLNLGICAKGAVKSVLVRKNSPKKLDPASKSSNMLGKILSLNGEIIIGDEALRQYIKDGGDKFYDMGEIWYQKTGLPFVFGLFCCNKNKNLYKKIINQFLKQKIKIPKYILNEYSKSRNIHPNMILWYLEHISYGIKNREKLALKKFISLAKKHNFHP</sequence>
<name>A0A1X9SPF2_9BACT</name>
<dbReference type="UniPathway" id="UPA00079"/>
<comment type="function">
    <text evidence="4">Catalyzes the dehydration of chorismate into 3-[(1-carboxyvinyl)oxy]benzoate, a step in the biosynthesis of menaquinone (MK, vitamin K2).</text>
</comment>
<dbReference type="GeneID" id="46921866"/>
<organism evidence="5 6">
    <name type="scientific">Campylobacter lanienae NCTC 13004</name>
    <dbReference type="NCBI Taxonomy" id="1031753"/>
    <lineage>
        <taxon>Bacteria</taxon>
        <taxon>Pseudomonadati</taxon>
        <taxon>Campylobacterota</taxon>
        <taxon>Epsilonproteobacteria</taxon>
        <taxon>Campylobacterales</taxon>
        <taxon>Campylobacteraceae</taxon>
        <taxon>Campylobacter</taxon>
    </lineage>
</organism>